<keyword evidence="7" id="KW-0274">FAD</keyword>
<dbReference type="InterPro" id="IPR003374">
    <property type="entry name" value="ApbE-like_sf"/>
</dbReference>
<keyword evidence="5" id="KW-0808">Transferase</keyword>
<keyword evidence="4" id="KW-0285">Flavoprotein</keyword>
<dbReference type="GO" id="GO:0016740">
    <property type="term" value="F:transferase activity"/>
    <property type="evidence" value="ECO:0007669"/>
    <property type="project" value="UniProtKB-KW"/>
</dbReference>
<evidence type="ECO:0000256" key="1">
    <source>
        <dbReference type="ARBA" id="ARBA00001946"/>
    </source>
</evidence>
<evidence type="ECO:0000256" key="4">
    <source>
        <dbReference type="ARBA" id="ARBA00022630"/>
    </source>
</evidence>
<evidence type="ECO:0000256" key="9">
    <source>
        <dbReference type="ARBA" id="ARBA00031306"/>
    </source>
</evidence>
<dbReference type="PROSITE" id="PS51257">
    <property type="entry name" value="PROKAR_LIPOPROTEIN"/>
    <property type="match status" value="1"/>
</dbReference>
<keyword evidence="6" id="KW-0479">Metal-binding</keyword>
<dbReference type="PIRSF" id="PIRSF006268">
    <property type="entry name" value="ApbE"/>
    <property type="match status" value="1"/>
</dbReference>
<comment type="cofactor">
    <cofactor evidence="1">
        <name>Mg(2+)</name>
        <dbReference type="ChEBI" id="CHEBI:18420"/>
    </cofactor>
</comment>
<keyword evidence="8" id="KW-0460">Magnesium</keyword>
<name>A0A3B1CQE4_9ZZZZ</name>
<dbReference type="EMBL" id="UOGH01000251">
    <property type="protein sequence ID" value="VAX32329.1"/>
    <property type="molecule type" value="Genomic_DNA"/>
</dbReference>
<evidence type="ECO:0000256" key="3">
    <source>
        <dbReference type="ARBA" id="ARBA00016337"/>
    </source>
</evidence>
<organism evidence="11">
    <name type="scientific">hydrothermal vent metagenome</name>
    <dbReference type="NCBI Taxonomy" id="652676"/>
    <lineage>
        <taxon>unclassified sequences</taxon>
        <taxon>metagenomes</taxon>
        <taxon>ecological metagenomes</taxon>
    </lineage>
</organism>
<dbReference type="PANTHER" id="PTHR30040:SF2">
    <property type="entry name" value="FAD:PROTEIN FMN TRANSFERASE"/>
    <property type="match status" value="1"/>
</dbReference>
<evidence type="ECO:0000256" key="7">
    <source>
        <dbReference type="ARBA" id="ARBA00022827"/>
    </source>
</evidence>
<sequence>MKRLFFLALNLALILSTFSCNWRKDETYRKSEFLLDTIVTITVVSDSEKKAGNAMNKAFAEIERLGKLINFFSPDSEITAINRNAGISPVAVSPDTYTLLERATEVATETDGAFDMTVGVVVNLYDFHKKTRPAETLIRKKLPLVNFRDLILSQDKHTAFLKRKGMSVDAGGIAKGYTADRAIEVLRSEGIKAALVAVAGDIRAYGLKPGGTPWRVGIRDPRGKGMDDIIATLELRDMAISTSGDYERFFIENGKRFHHLIDPKTGYPAGGVMGVTVVGPLAVYTDSLATALFISGIDKGLKIAGTLGYDALMIDEKGKIHMTDALKNKITLQPQIKTNKDK</sequence>
<accession>A0A3B1CQE4</accession>
<evidence type="ECO:0000256" key="5">
    <source>
        <dbReference type="ARBA" id="ARBA00022679"/>
    </source>
</evidence>
<evidence type="ECO:0000256" key="6">
    <source>
        <dbReference type="ARBA" id="ARBA00022723"/>
    </source>
</evidence>
<evidence type="ECO:0000256" key="8">
    <source>
        <dbReference type="ARBA" id="ARBA00022842"/>
    </source>
</evidence>
<comment type="catalytic activity">
    <reaction evidence="10">
        <text>L-threonyl-[protein] + FAD = FMN-L-threonyl-[protein] + AMP + H(+)</text>
        <dbReference type="Rhea" id="RHEA:36847"/>
        <dbReference type="Rhea" id="RHEA-COMP:11060"/>
        <dbReference type="Rhea" id="RHEA-COMP:11061"/>
        <dbReference type="ChEBI" id="CHEBI:15378"/>
        <dbReference type="ChEBI" id="CHEBI:30013"/>
        <dbReference type="ChEBI" id="CHEBI:57692"/>
        <dbReference type="ChEBI" id="CHEBI:74257"/>
        <dbReference type="ChEBI" id="CHEBI:456215"/>
        <dbReference type="EC" id="2.7.1.180"/>
    </reaction>
</comment>
<reference evidence="11" key="1">
    <citation type="submission" date="2018-06" db="EMBL/GenBank/DDBJ databases">
        <authorList>
            <person name="Zhirakovskaya E."/>
        </authorList>
    </citation>
    <scope>NUCLEOTIDE SEQUENCE</scope>
</reference>
<evidence type="ECO:0000256" key="10">
    <source>
        <dbReference type="ARBA" id="ARBA00048540"/>
    </source>
</evidence>
<proteinExistence type="predicted"/>
<dbReference type="GO" id="GO:0046872">
    <property type="term" value="F:metal ion binding"/>
    <property type="evidence" value="ECO:0007669"/>
    <property type="project" value="UniProtKB-KW"/>
</dbReference>
<dbReference type="InterPro" id="IPR024932">
    <property type="entry name" value="ApbE"/>
</dbReference>
<gene>
    <name evidence="11" type="ORF">MNBD_NITROSPIRAE02-276</name>
</gene>
<dbReference type="SUPFAM" id="SSF143631">
    <property type="entry name" value="ApbE-like"/>
    <property type="match status" value="1"/>
</dbReference>
<dbReference type="Gene3D" id="3.10.520.10">
    <property type="entry name" value="ApbE-like domains"/>
    <property type="match status" value="1"/>
</dbReference>
<dbReference type="Pfam" id="PF02424">
    <property type="entry name" value="ApbE"/>
    <property type="match status" value="1"/>
</dbReference>
<dbReference type="EC" id="2.7.1.180" evidence="2"/>
<dbReference type="AlphaFoldDB" id="A0A3B1CQE4"/>
<protein>
    <recommendedName>
        <fullName evidence="3">FAD:protein FMN transferase</fullName>
        <ecNumber evidence="2">2.7.1.180</ecNumber>
    </recommendedName>
    <alternativeName>
        <fullName evidence="9">Flavin transferase</fullName>
    </alternativeName>
</protein>
<dbReference type="PANTHER" id="PTHR30040">
    <property type="entry name" value="THIAMINE BIOSYNTHESIS LIPOPROTEIN APBE"/>
    <property type="match status" value="1"/>
</dbReference>
<evidence type="ECO:0000313" key="11">
    <source>
        <dbReference type="EMBL" id="VAX32329.1"/>
    </source>
</evidence>
<evidence type="ECO:0000256" key="2">
    <source>
        <dbReference type="ARBA" id="ARBA00011955"/>
    </source>
</evidence>